<dbReference type="RefSeq" id="WP_206933462.1">
    <property type="nucleotide sequence ID" value="NZ_JAEKJY010000002.1"/>
</dbReference>
<dbReference type="EMBL" id="JAEKJY010000002">
    <property type="protein sequence ID" value="MBN8235347.1"/>
    <property type="molecule type" value="Genomic_DNA"/>
</dbReference>
<proteinExistence type="predicted"/>
<evidence type="ECO:0000313" key="1">
    <source>
        <dbReference type="EMBL" id="MBN8235347.1"/>
    </source>
</evidence>
<dbReference type="PROSITE" id="PS51257">
    <property type="entry name" value="PROKAR_LIPOPROTEIN"/>
    <property type="match status" value="1"/>
</dbReference>
<organism evidence="1 2">
    <name type="scientific">Halobacillus kuroshimensis</name>
    <dbReference type="NCBI Taxonomy" id="302481"/>
    <lineage>
        <taxon>Bacteria</taxon>
        <taxon>Bacillati</taxon>
        <taxon>Bacillota</taxon>
        <taxon>Bacilli</taxon>
        <taxon>Bacillales</taxon>
        <taxon>Bacillaceae</taxon>
        <taxon>Halobacillus</taxon>
    </lineage>
</organism>
<reference evidence="1 2" key="1">
    <citation type="submission" date="2020-12" db="EMBL/GenBank/DDBJ databases">
        <title>Oil enriched cultivation method for isolating marine PHA-producing bacteria.</title>
        <authorList>
            <person name="Zheng W."/>
            <person name="Yu S."/>
            <person name="Huang Y."/>
        </authorList>
    </citation>
    <scope>NUCLEOTIDE SEQUENCE [LARGE SCALE GENOMIC DNA]</scope>
    <source>
        <strain evidence="1 2">SY-2-6</strain>
    </source>
</reference>
<evidence type="ECO:0008006" key="3">
    <source>
        <dbReference type="Google" id="ProtNLM"/>
    </source>
</evidence>
<sequence length="138" mass="15651">MKGILLVLLSVLFLTACQSEREWSFSEIGKKDLPGDALSYFQTVKNRHGNHMFQDGDQNMVYIYLNGTKQGEGAEYYTSFEVRAEEDTLNLLYKTEAGAGGSLKSERFYRVDGYKSYEILRIYENGKEAVFETISLGG</sequence>
<comment type="caution">
    <text evidence="1">The sequence shown here is derived from an EMBL/GenBank/DDBJ whole genome shotgun (WGS) entry which is preliminary data.</text>
</comment>
<protein>
    <recommendedName>
        <fullName evidence="3">Lipoprotein</fullName>
    </recommendedName>
</protein>
<evidence type="ECO:0000313" key="2">
    <source>
        <dbReference type="Proteomes" id="UP000663970"/>
    </source>
</evidence>
<gene>
    <name evidence="1" type="ORF">JF544_08785</name>
</gene>
<name>A0ABS3DVK2_9BACI</name>
<dbReference type="Proteomes" id="UP000663970">
    <property type="component" value="Unassembled WGS sequence"/>
</dbReference>
<keyword evidence="2" id="KW-1185">Reference proteome</keyword>
<accession>A0ABS3DVK2</accession>